<keyword evidence="3" id="KW-1185">Reference proteome</keyword>
<feature type="transmembrane region" description="Helical" evidence="1">
    <location>
        <begin position="99"/>
        <end position="117"/>
    </location>
</feature>
<keyword evidence="1" id="KW-0472">Membrane</keyword>
<gene>
    <name evidence="2" type="ORF">QTA56_01455</name>
</gene>
<name>A0ABT7WJP5_9GAMM</name>
<evidence type="ECO:0000313" key="3">
    <source>
        <dbReference type="Proteomes" id="UP001168524"/>
    </source>
</evidence>
<evidence type="ECO:0000313" key="2">
    <source>
        <dbReference type="EMBL" id="MDN0012900.1"/>
    </source>
</evidence>
<dbReference type="Pfam" id="PF12365">
    <property type="entry name" value="DUF3649"/>
    <property type="match status" value="1"/>
</dbReference>
<protein>
    <submittedName>
        <fullName evidence="2">DUF3649 domain-containing protein</fullName>
    </submittedName>
</protein>
<proteinExistence type="predicted"/>
<keyword evidence="1" id="KW-0812">Transmembrane</keyword>
<dbReference type="RefSeq" id="WP_267979176.1">
    <property type="nucleotide sequence ID" value="NZ_JAPQKF010000001.1"/>
</dbReference>
<organism evidence="2 3">
    <name type="scientific">Acinetobacter thutiue</name>
    <dbReference type="NCBI Taxonomy" id="2998078"/>
    <lineage>
        <taxon>Bacteria</taxon>
        <taxon>Pseudomonadati</taxon>
        <taxon>Pseudomonadota</taxon>
        <taxon>Gammaproteobacteria</taxon>
        <taxon>Moraxellales</taxon>
        <taxon>Moraxellaceae</taxon>
        <taxon>Acinetobacter</taxon>
    </lineage>
</organism>
<dbReference type="InterPro" id="IPR022109">
    <property type="entry name" value="DUF3649"/>
</dbReference>
<accession>A0ABT7WJP5</accession>
<dbReference type="Proteomes" id="UP001168524">
    <property type="component" value="Unassembled WGS sequence"/>
</dbReference>
<reference evidence="2" key="1">
    <citation type="submission" date="2023-06" db="EMBL/GenBank/DDBJ databases">
        <title>Two novel species of Acinetobacter isolated from motorbike repairing workshop in Vietnam.</title>
        <authorList>
            <person name="Le N.T.T."/>
        </authorList>
    </citation>
    <scope>NUCLEOTIDE SEQUENCE</scope>
    <source>
        <strain evidence="2">VNH17</strain>
    </source>
</reference>
<feature type="transmembrane region" description="Helical" evidence="1">
    <location>
        <begin position="71"/>
        <end position="92"/>
    </location>
</feature>
<comment type="caution">
    <text evidence="2">The sequence shown here is derived from an EMBL/GenBank/DDBJ whole genome shotgun (WGS) entry which is preliminary data.</text>
</comment>
<feature type="transmembrane region" description="Helical" evidence="1">
    <location>
        <begin position="36"/>
        <end position="59"/>
    </location>
</feature>
<evidence type="ECO:0000256" key="1">
    <source>
        <dbReference type="SAM" id="Phobius"/>
    </source>
</evidence>
<sequence>MTTDLIAPVEQPVPTKISSKKVKTNKKSIIRYRVMIFFRFILALFGGYYFAAIAAMLMGQFFHTEPLKANAVMSATMLAFILHCGVFIWVFMVNSTLKAWLGVILPSVLMTVVYWLIKG</sequence>
<keyword evidence="1" id="KW-1133">Transmembrane helix</keyword>
<dbReference type="EMBL" id="JAUDZE010000001">
    <property type="protein sequence ID" value="MDN0012900.1"/>
    <property type="molecule type" value="Genomic_DNA"/>
</dbReference>